<evidence type="ECO:0000313" key="14">
    <source>
        <dbReference type="Proteomes" id="UP000251571"/>
    </source>
</evidence>
<evidence type="ECO:0000256" key="8">
    <source>
        <dbReference type="SAM" id="MobiDB-lite"/>
    </source>
</evidence>
<evidence type="ECO:0000256" key="9">
    <source>
        <dbReference type="SAM" id="SignalP"/>
    </source>
</evidence>
<dbReference type="PANTHER" id="PTHR30221">
    <property type="entry name" value="SMALL-CONDUCTANCE MECHANOSENSITIVE CHANNEL"/>
    <property type="match status" value="1"/>
</dbReference>
<evidence type="ECO:0000313" key="12">
    <source>
        <dbReference type="EMBL" id="SSA45708.1"/>
    </source>
</evidence>
<keyword evidence="4 7" id="KW-0812">Transmembrane</keyword>
<accession>A0A2Y9AQU1</accession>
<dbReference type="Pfam" id="PF04972">
    <property type="entry name" value="BON"/>
    <property type="match status" value="1"/>
</dbReference>
<proteinExistence type="inferred from homology"/>
<keyword evidence="9" id="KW-0732">Signal</keyword>
<keyword evidence="6 7" id="KW-0472">Membrane</keyword>
<comment type="subunit">
    <text evidence="7">Homoheptamer.</text>
</comment>
<feature type="chain" id="PRO_5033338236" description="Small-conductance mechanosensitive channel" evidence="9">
    <location>
        <begin position="21"/>
        <end position="450"/>
    </location>
</feature>
<dbReference type="InterPro" id="IPR006685">
    <property type="entry name" value="MscS_channel_2nd"/>
</dbReference>
<reference evidence="12 14" key="1">
    <citation type="submission" date="2016-10" db="EMBL/GenBank/DDBJ databases">
        <authorList>
            <person name="Cai Z."/>
        </authorList>
    </citation>
    <scope>NUCLEOTIDE SEQUENCE [LARGE SCALE GENOMIC DNA]</scope>
    <source>
        <strain evidence="12 14">DSM 25227</strain>
    </source>
</reference>
<comment type="function">
    <text evidence="7">Mechanosensitive channel that participates in the regulation of osmotic pressure changes within the cell, opening in response to stretch forces in the membrane lipid bilayer, without the need for other proteins. Contributes to normal resistance to hypoosmotic shock. Forms an ion channel of 1.0 nanosiemens conductance with a slight preference for anions.</text>
</comment>
<dbReference type="Proteomes" id="UP000245839">
    <property type="component" value="Unassembled WGS sequence"/>
</dbReference>
<dbReference type="SUPFAM" id="SSF82689">
    <property type="entry name" value="Mechanosensitive channel protein MscS (YggB), C-terminal domain"/>
    <property type="match status" value="1"/>
</dbReference>
<feature type="compositionally biased region" description="Basic and acidic residues" evidence="8">
    <location>
        <begin position="425"/>
        <end position="443"/>
    </location>
</feature>
<dbReference type="InterPro" id="IPR006686">
    <property type="entry name" value="MscS_channel_CS"/>
</dbReference>
<dbReference type="InterPro" id="IPR010920">
    <property type="entry name" value="LSM_dom_sf"/>
</dbReference>
<dbReference type="OrthoDB" id="9793781at2"/>
<dbReference type="Pfam" id="PF00924">
    <property type="entry name" value="MS_channel_2nd"/>
    <property type="match status" value="1"/>
</dbReference>
<evidence type="ECO:0000256" key="7">
    <source>
        <dbReference type="RuleBase" id="RU369025"/>
    </source>
</evidence>
<keyword evidence="7" id="KW-0997">Cell inner membrane</keyword>
<gene>
    <name evidence="11" type="ORF">BCF38_10417</name>
    <name evidence="12" type="ORF">SAMN05421539_10417</name>
</gene>
<dbReference type="Proteomes" id="UP000251571">
    <property type="component" value="Unassembled WGS sequence"/>
</dbReference>
<evidence type="ECO:0000256" key="5">
    <source>
        <dbReference type="ARBA" id="ARBA00022989"/>
    </source>
</evidence>
<feature type="transmembrane region" description="Helical" evidence="7">
    <location>
        <begin position="170"/>
        <end position="188"/>
    </location>
</feature>
<dbReference type="AlphaFoldDB" id="A0A2Y9AQU1"/>
<keyword evidence="7" id="KW-0813">Transport</keyword>
<evidence type="ECO:0000256" key="6">
    <source>
        <dbReference type="ARBA" id="ARBA00023136"/>
    </source>
</evidence>
<dbReference type="SUPFAM" id="SSF50182">
    <property type="entry name" value="Sm-like ribonucleoproteins"/>
    <property type="match status" value="1"/>
</dbReference>
<dbReference type="Pfam" id="PF21082">
    <property type="entry name" value="MS_channel_3rd"/>
    <property type="match status" value="1"/>
</dbReference>
<dbReference type="PANTHER" id="PTHR30221:SF1">
    <property type="entry name" value="SMALL-CONDUCTANCE MECHANOSENSITIVE CHANNEL"/>
    <property type="match status" value="1"/>
</dbReference>
<dbReference type="InterPro" id="IPR049278">
    <property type="entry name" value="MS_channel_C"/>
</dbReference>
<evidence type="ECO:0000256" key="2">
    <source>
        <dbReference type="ARBA" id="ARBA00008017"/>
    </source>
</evidence>
<feature type="domain" description="BON" evidence="10">
    <location>
        <begin position="38"/>
        <end position="104"/>
    </location>
</feature>
<dbReference type="RefSeq" id="WP_109564214.1">
    <property type="nucleotide sequence ID" value="NZ_QGDJ01000004.1"/>
</dbReference>
<evidence type="ECO:0000256" key="1">
    <source>
        <dbReference type="ARBA" id="ARBA00004651"/>
    </source>
</evidence>
<dbReference type="Gene3D" id="1.10.287.1260">
    <property type="match status" value="1"/>
</dbReference>
<dbReference type="GO" id="GO:0008381">
    <property type="term" value="F:mechanosensitive monoatomic ion channel activity"/>
    <property type="evidence" value="ECO:0007669"/>
    <property type="project" value="InterPro"/>
</dbReference>
<evidence type="ECO:0000259" key="10">
    <source>
        <dbReference type="PROSITE" id="PS50914"/>
    </source>
</evidence>
<dbReference type="InterPro" id="IPR023408">
    <property type="entry name" value="MscS_beta-dom_sf"/>
</dbReference>
<comment type="subcellular location">
    <subcellularLocation>
        <location evidence="7">Cell inner membrane</location>
        <topology evidence="7">Multi-pass membrane protein</topology>
    </subcellularLocation>
    <subcellularLocation>
        <location evidence="1">Cell membrane</location>
        <topology evidence="1">Multi-pass membrane protein</topology>
    </subcellularLocation>
</comment>
<dbReference type="PROSITE" id="PS01246">
    <property type="entry name" value="UPF0003"/>
    <property type="match status" value="1"/>
</dbReference>
<keyword evidence="7" id="KW-0406">Ion transport</keyword>
<keyword evidence="3" id="KW-1003">Cell membrane</keyword>
<evidence type="ECO:0000313" key="13">
    <source>
        <dbReference type="Proteomes" id="UP000245839"/>
    </source>
</evidence>
<reference evidence="11 13" key="2">
    <citation type="submission" date="2018-03" db="EMBL/GenBank/DDBJ databases">
        <title>Genomic Encyclopedia of Archaeal and Bacterial Type Strains, Phase II (KMG-II): from individual species to whole genera.</title>
        <authorList>
            <person name="Goeker M."/>
        </authorList>
    </citation>
    <scope>NUCLEOTIDE SEQUENCE [LARGE SCALE GENOMIC DNA]</scope>
    <source>
        <strain evidence="11 13">DSM 25227</strain>
    </source>
</reference>
<evidence type="ECO:0000313" key="11">
    <source>
        <dbReference type="EMBL" id="PWJ19089.1"/>
    </source>
</evidence>
<keyword evidence="5 7" id="KW-1133">Transmembrane helix</keyword>
<feature type="transmembrane region" description="Helical" evidence="7">
    <location>
        <begin position="126"/>
        <end position="149"/>
    </location>
</feature>
<dbReference type="Gene3D" id="2.30.30.60">
    <property type="match status" value="1"/>
</dbReference>
<name>A0A2Y9AQU1_9RHOB</name>
<dbReference type="InterPro" id="IPR007055">
    <property type="entry name" value="BON_dom"/>
</dbReference>
<comment type="caution">
    <text evidence="7">Lacks conserved residue(s) required for the propagation of feature annotation.</text>
</comment>
<comment type="similarity">
    <text evidence="2 7">Belongs to the MscS (TC 1.A.23) family.</text>
</comment>
<dbReference type="PROSITE" id="PS50914">
    <property type="entry name" value="BON"/>
    <property type="match status" value="1"/>
</dbReference>
<keyword evidence="7" id="KW-0407">Ion channel</keyword>
<dbReference type="InterPro" id="IPR045275">
    <property type="entry name" value="MscS_archaea/bacteria_type"/>
</dbReference>
<dbReference type="EMBL" id="UETC01000004">
    <property type="protein sequence ID" value="SSA45708.1"/>
    <property type="molecule type" value="Genomic_DNA"/>
</dbReference>
<feature type="signal peptide" evidence="9">
    <location>
        <begin position="1"/>
        <end position="20"/>
    </location>
</feature>
<dbReference type="InterPro" id="IPR011066">
    <property type="entry name" value="MscS_channel_C_sf"/>
</dbReference>
<dbReference type="EMBL" id="QGDJ01000004">
    <property type="protein sequence ID" value="PWJ19089.1"/>
    <property type="molecule type" value="Genomic_DNA"/>
</dbReference>
<evidence type="ECO:0000256" key="3">
    <source>
        <dbReference type="ARBA" id="ARBA00022475"/>
    </source>
</evidence>
<evidence type="ECO:0000256" key="4">
    <source>
        <dbReference type="ARBA" id="ARBA00022692"/>
    </source>
</evidence>
<sequence length="450" mass="49299">MTILSRLLLALLLLTAPAWAQDEAQPTGTIETEQTAGGDSAIERRIEGILSELEGYEAVRVDVREGIVTFTGEVLTPEAINRLDVLAARVNGVVAIENRVTEDTDVARRLDPVLERFHDRFWQAVAYLPLLVIAIGSGLLVMALGFAFSRWDAPWRRLAPNAFIAEIYRVILRLAFVLAGVVVALDILNATAVLTGLLGAAGIVGLAVGFAVRDTVENFIASVMLSLRQPFRPNDFVDIEGNVGSVIRLTSRATVLLDPDGNHVRLPNSFVFKAKILNYTRNDERRFGFALGIDPNDDLAEARAIGLDTLRALPFTLEDPAPAVWVKDAADSTVTMEFYAWINQRDTDFMVSRGEALRLVMAALTRAGIGLPEPSYRLNLVGGGLPVIDLPDAEARARAVTVSKEETPRKPEPMPKAQDVAADDTITRLVDEERRETERRDLLSEAAPEE</sequence>
<keyword evidence="13" id="KW-1185">Reference proteome</keyword>
<feature type="compositionally biased region" description="Basic and acidic residues" evidence="8">
    <location>
        <begin position="400"/>
        <end position="413"/>
    </location>
</feature>
<dbReference type="Gene3D" id="3.30.70.100">
    <property type="match status" value="1"/>
</dbReference>
<protein>
    <recommendedName>
        <fullName evidence="7">Small-conductance mechanosensitive channel</fullName>
    </recommendedName>
</protein>
<dbReference type="GO" id="GO:0005886">
    <property type="term" value="C:plasma membrane"/>
    <property type="evidence" value="ECO:0007669"/>
    <property type="project" value="UniProtKB-SubCell"/>
</dbReference>
<organism evidence="12 14">
    <name type="scientific">Jannaschia seohaensis</name>
    <dbReference type="NCBI Taxonomy" id="475081"/>
    <lineage>
        <taxon>Bacteria</taxon>
        <taxon>Pseudomonadati</taxon>
        <taxon>Pseudomonadota</taxon>
        <taxon>Alphaproteobacteria</taxon>
        <taxon>Rhodobacterales</taxon>
        <taxon>Roseobacteraceae</taxon>
        <taxon>Jannaschia</taxon>
    </lineage>
</organism>
<feature type="transmembrane region" description="Helical" evidence="7">
    <location>
        <begin position="194"/>
        <end position="212"/>
    </location>
</feature>
<feature type="region of interest" description="Disordered" evidence="8">
    <location>
        <begin position="400"/>
        <end position="450"/>
    </location>
</feature>
<dbReference type="Gene3D" id="3.30.1340.30">
    <property type="match status" value="1"/>
</dbReference>